<reference evidence="7 8" key="1">
    <citation type="submission" date="2006-03" db="EMBL/GenBank/DDBJ databases">
        <title>Complete sequence of Rhodopseudomonas palustris BisB5.</title>
        <authorList>
            <consortium name="US DOE Joint Genome Institute"/>
            <person name="Copeland A."/>
            <person name="Lucas S."/>
            <person name="Lapidus A."/>
            <person name="Barry K."/>
            <person name="Detter J.C."/>
            <person name="Glavina del Rio T."/>
            <person name="Hammon N."/>
            <person name="Israni S."/>
            <person name="Dalin E."/>
            <person name="Tice H."/>
            <person name="Pitluck S."/>
            <person name="Chain P."/>
            <person name="Malfatti S."/>
            <person name="Shin M."/>
            <person name="Vergez L."/>
            <person name="Schmutz J."/>
            <person name="Larimer F."/>
            <person name="Land M."/>
            <person name="Hauser L."/>
            <person name="Pelletier D.A."/>
            <person name="Kyrpides N."/>
            <person name="Lykidis A."/>
            <person name="Oda Y."/>
            <person name="Harwood C.S."/>
            <person name="Richardson P."/>
        </authorList>
    </citation>
    <scope>NUCLEOTIDE SEQUENCE [LARGE SCALE GENOMIC DNA]</scope>
    <source>
        <strain evidence="7 8">BisB5</strain>
    </source>
</reference>
<dbReference type="PANTHER" id="PTHR44051:SF9">
    <property type="entry name" value="GLUTATHIONE S-TRANSFERASE 1"/>
    <property type="match status" value="1"/>
</dbReference>
<dbReference type="STRING" id="316057.RPD_2668"/>
<evidence type="ECO:0000313" key="7">
    <source>
        <dbReference type="EMBL" id="ABE39897.1"/>
    </source>
</evidence>
<dbReference type="SFLD" id="SFLDS00019">
    <property type="entry name" value="Glutathione_Transferase_(cytos"/>
    <property type="match status" value="1"/>
</dbReference>
<dbReference type="Gene3D" id="3.40.30.10">
    <property type="entry name" value="Glutaredoxin"/>
    <property type="match status" value="1"/>
</dbReference>
<dbReference type="SFLD" id="SFLDG00358">
    <property type="entry name" value="Main_(cytGST)"/>
    <property type="match status" value="1"/>
</dbReference>
<dbReference type="FunFam" id="3.40.30.10:FF:000156">
    <property type="entry name" value="Glutathione S-transferase 1"/>
    <property type="match status" value="1"/>
</dbReference>
<dbReference type="InterPro" id="IPR036282">
    <property type="entry name" value="Glutathione-S-Trfase_C_sf"/>
</dbReference>
<dbReference type="GO" id="GO:0005737">
    <property type="term" value="C:cytoplasm"/>
    <property type="evidence" value="ECO:0007669"/>
    <property type="project" value="UniProtKB-ARBA"/>
</dbReference>
<dbReference type="Proteomes" id="UP000001818">
    <property type="component" value="Chromosome"/>
</dbReference>
<organism evidence="7 8">
    <name type="scientific">Rhodopseudomonas palustris (strain BisB5)</name>
    <dbReference type="NCBI Taxonomy" id="316057"/>
    <lineage>
        <taxon>Bacteria</taxon>
        <taxon>Pseudomonadati</taxon>
        <taxon>Pseudomonadota</taxon>
        <taxon>Alphaproteobacteria</taxon>
        <taxon>Hyphomicrobiales</taxon>
        <taxon>Nitrobacteraceae</taxon>
        <taxon>Rhodopseudomonas</taxon>
    </lineage>
</organism>
<dbReference type="InterPro" id="IPR010987">
    <property type="entry name" value="Glutathione-S-Trfase_C-like"/>
</dbReference>
<dbReference type="PANTHER" id="PTHR44051">
    <property type="entry name" value="GLUTATHIONE S-TRANSFERASE-RELATED"/>
    <property type="match status" value="1"/>
</dbReference>
<dbReference type="InterPro" id="IPR004046">
    <property type="entry name" value="GST_C"/>
</dbReference>
<dbReference type="HOGENOM" id="CLU_011226_15_4_5"/>
<dbReference type="InterPro" id="IPR036249">
    <property type="entry name" value="Thioredoxin-like_sf"/>
</dbReference>
<evidence type="ECO:0000259" key="5">
    <source>
        <dbReference type="PROSITE" id="PS50404"/>
    </source>
</evidence>
<evidence type="ECO:0000259" key="6">
    <source>
        <dbReference type="PROSITE" id="PS50405"/>
    </source>
</evidence>
<evidence type="ECO:0000256" key="4">
    <source>
        <dbReference type="RuleBase" id="RU003494"/>
    </source>
</evidence>
<dbReference type="Gene3D" id="1.20.1050.10">
    <property type="match status" value="1"/>
</dbReference>
<dbReference type="KEGG" id="rpd:RPD_2668"/>
<proteinExistence type="inferred from homology"/>
<feature type="domain" description="GST C-terminal" evidence="6">
    <location>
        <begin position="107"/>
        <end position="226"/>
    </location>
</feature>
<dbReference type="CDD" id="cd03046">
    <property type="entry name" value="GST_N_GTT1_like"/>
    <property type="match status" value="1"/>
</dbReference>
<dbReference type="PROSITE" id="PS50404">
    <property type="entry name" value="GST_NTER"/>
    <property type="match status" value="1"/>
</dbReference>
<dbReference type="EMBL" id="CP000283">
    <property type="protein sequence ID" value="ABE39897.1"/>
    <property type="molecule type" value="Genomic_DNA"/>
</dbReference>
<feature type="domain" description="GST N-terminal" evidence="5">
    <location>
        <begin position="17"/>
        <end position="99"/>
    </location>
</feature>
<dbReference type="AlphaFoldDB" id="Q136U2"/>
<dbReference type="SFLD" id="SFLDG01150">
    <property type="entry name" value="Main.1:_Beta-like"/>
    <property type="match status" value="1"/>
</dbReference>
<dbReference type="InterPro" id="IPR040079">
    <property type="entry name" value="Glutathione_S-Trfase"/>
</dbReference>
<evidence type="ECO:0000256" key="3">
    <source>
        <dbReference type="ARBA" id="ARBA00047960"/>
    </source>
</evidence>
<protein>
    <recommendedName>
        <fullName evidence="1">glutathione transferase</fullName>
        <ecNumber evidence="1">2.5.1.18</ecNumber>
    </recommendedName>
</protein>
<dbReference type="PROSITE" id="PS50405">
    <property type="entry name" value="GST_CTER"/>
    <property type="match status" value="1"/>
</dbReference>
<evidence type="ECO:0000256" key="2">
    <source>
        <dbReference type="ARBA" id="ARBA00022679"/>
    </source>
</evidence>
<comment type="similarity">
    <text evidence="4">Belongs to the GST superfamily.</text>
</comment>
<dbReference type="SUPFAM" id="SSF52833">
    <property type="entry name" value="Thioredoxin-like"/>
    <property type="match status" value="1"/>
</dbReference>
<keyword evidence="2 7" id="KW-0808">Transferase</keyword>
<dbReference type="CDD" id="cd03189">
    <property type="entry name" value="GST_C_GTT1_like"/>
    <property type="match status" value="1"/>
</dbReference>
<dbReference type="GO" id="GO:0004364">
    <property type="term" value="F:glutathione transferase activity"/>
    <property type="evidence" value="ECO:0007669"/>
    <property type="project" value="UniProtKB-EC"/>
</dbReference>
<sequence>MRRRRRSRGPPPTSRKIPMLTLHHLNDSRSQRILWLLEELGAPYELKRYQRDATTRLAPPELKAVHPLGKSPMITDGDRTLVESGAIVDAILRRYGAGSGLRPAESTPAFEAYQEWLHYAEGSAMLPLMLQLYTSRLKDAAAPLQPRIDSEIANHLGFVEGALKGRQFFVGDSLTGADIMMSFVAEVAGSFGRLADYPELAAWIARMHARPAFRRSVEKGGAYRMG</sequence>
<dbReference type="GO" id="GO:0004601">
    <property type="term" value="F:peroxidase activity"/>
    <property type="evidence" value="ECO:0007669"/>
    <property type="project" value="UniProtKB-ARBA"/>
</dbReference>
<dbReference type="Pfam" id="PF00043">
    <property type="entry name" value="GST_C"/>
    <property type="match status" value="1"/>
</dbReference>
<dbReference type="eggNOG" id="COG0625">
    <property type="taxonomic scope" value="Bacteria"/>
</dbReference>
<comment type="catalytic activity">
    <reaction evidence="3">
        <text>RX + glutathione = an S-substituted glutathione + a halide anion + H(+)</text>
        <dbReference type="Rhea" id="RHEA:16437"/>
        <dbReference type="ChEBI" id="CHEBI:15378"/>
        <dbReference type="ChEBI" id="CHEBI:16042"/>
        <dbReference type="ChEBI" id="CHEBI:17792"/>
        <dbReference type="ChEBI" id="CHEBI:57925"/>
        <dbReference type="ChEBI" id="CHEBI:90779"/>
        <dbReference type="EC" id="2.5.1.18"/>
    </reaction>
</comment>
<name>Q136U2_RHOPS</name>
<accession>Q136U2</accession>
<dbReference type="EC" id="2.5.1.18" evidence="1"/>
<dbReference type="SUPFAM" id="SSF47616">
    <property type="entry name" value="GST C-terminal domain-like"/>
    <property type="match status" value="1"/>
</dbReference>
<dbReference type="InterPro" id="IPR004045">
    <property type="entry name" value="Glutathione_S-Trfase_N"/>
</dbReference>
<evidence type="ECO:0000313" key="8">
    <source>
        <dbReference type="Proteomes" id="UP000001818"/>
    </source>
</evidence>
<evidence type="ECO:0000256" key="1">
    <source>
        <dbReference type="ARBA" id="ARBA00012452"/>
    </source>
</evidence>
<dbReference type="Pfam" id="PF02798">
    <property type="entry name" value="GST_N"/>
    <property type="match status" value="1"/>
</dbReference>
<gene>
    <name evidence="7" type="ordered locus">RPD_2668</name>
</gene>